<protein>
    <submittedName>
        <fullName evidence="1">Uncharacterized protein</fullName>
    </submittedName>
</protein>
<organism evidence="1 2">
    <name type="scientific">Amanita thiersii Skay4041</name>
    <dbReference type="NCBI Taxonomy" id="703135"/>
    <lineage>
        <taxon>Eukaryota</taxon>
        <taxon>Fungi</taxon>
        <taxon>Dikarya</taxon>
        <taxon>Basidiomycota</taxon>
        <taxon>Agaricomycotina</taxon>
        <taxon>Agaricomycetes</taxon>
        <taxon>Agaricomycetidae</taxon>
        <taxon>Agaricales</taxon>
        <taxon>Pluteineae</taxon>
        <taxon>Amanitaceae</taxon>
        <taxon>Amanita</taxon>
    </lineage>
</organism>
<keyword evidence="2" id="KW-1185">Reference proteome</keyword>
<dbReference type="OrthoDB" id="3219836at2759"/>
<dbReference type="AlphaFoldDB" id="A0A2A9NKG4"/>
<reference evidence="1 2" key="1">
    <citation type="submission" date="2014-02" db="EMBL/GenBank/DDBJ databases">
        <title>Transposable element dynamics among asymbiotic and ectomycorrhizal Amanita fungi.</title>
        <authorList>
            <consortium name="DOE Joint Genome Institute"/>
            <person name="Hess J."/>
            <person name="Skrede I."/>
            <person name="Wolfe B."/>
            <person name="LaButti K."/>
            <person name="Ohm R.A."/>
            <person name="Grigoriev I.V."/>
            <person name="Pringle A."/>
        </authorList>
    </citation>
    <scope>NUCLEOTIDE SEQUENCE [LARGE SCALE GENOMIC DNA]</scope>
    <source>
        <strain evidence="1 2">SKay4041</strain>
    </source>
</reference>
<dbReference type="STRING" id="703135.A0A2A9NKG4"/>
<gene>
    <name evidence="1" type="ORF">AMATHDRAFT_81625</name>
</gene>
<evidence type="ECO:0000313" key="1">
    <source>
        <dbReference type="EMBL" id="PFH48801.1"/>
    </source>
</evidence>
<dbReference type="EMBL" id="KZ302050">
    <property type="protein sequence ID" value="PFH48801.1"/>
    <property type="molecule type" value="Genomic_DNA"/>
</dbReference>
<accession>A0A2A9NKG4</accession>
<proteinExistence type="predicted"/>
<evidence type="ECO:0000313" key="2">
    <source>
        <dbReference type="Proteomes" id="UP000242287"/>
    </source>
</evidence>
<sequence length="203" mass="22007">MPALHHDARPAVGHVNLMVDTFIANASIDDLRSITRNLLSTGPAGIGPAFINAARARLVQTNAKAVPNYQLLFIRQTRDAEAAPTQQLYETLTRARKLLGAGMGFASLGLLTAVVRATIGLRWQDEGDMAAVLTAIDFDITQAIQSCKEEIACGRISDLTSARGSVIELRNAISESQVDVQLWGGEFPFDRASSSIEYWKILP</sequence>
<dbReference type="Proteomes" id="UP000242287">
    <property type="component" value="Unassembled WGS sequence"/>
</dbReference>
<name>A0A2A9NKG4_9AGAR</name>